<protein>
    <submittedName>
        <fullName evidence="2">Amidohydrolase</fullName>
    </submittedName>
</protein>
<dbReference type="RefSeq" id="WP_122920065.1">
    <property type="nucleotide sequence ID" value="NZ_RHHQ01000018.1"/>
</dbReference>
<dbReference type="SUPFAM" id="SSF51338">
    <property type="entry name" value="Composite domain of metallo-dependent hydrolases"/>
    <property type="match status" value="1"/>
</dbReference>
<keyword evidence="2" id="KW-0378">Hydrolase</keyword>
<dbReference type="Proteomes" id="UP000271031">
    <property type="component" value="Unassembled WGS sequence"/>
</dbReference>
<dbReference type="SUPFAM" id="SSF51556">
    <property type="entry name" value="Metallo-dependent hydrolases"/>
    <property type="match status" value="1"/>
</dbReference>
<feature type="domain" description="Amidohydrolase 3" evidence="1">
    <location>
        <begin position="57"/>
        <end position="533"/>
    </location>
</feature>
<dbReference type="Gene3D" id="3.10.310.70">
    <property type="match status" value="1"/>
</dbReference>
<dbReference type="GO" id="GO:0016810">
    <property type="term" value="F:hydrolase activity, acting on carbon-nitrogen (but not peptide) bonds"/>
    <property type="evidence" value="ECO:0007669"/>
    <property type="project" value="InterPro"/>
</dbReference>
<dbReference type="InterPro" id="IPR032466">
    <property type="entry name" value="Metal_Hydrolase"/>
</dbReference>
<evidence type="ECO:0000313" key="3">
    <source>
        <dbReference type="Proteomes" id="UP000271031"/>
    </source>
</evidence>
<accession>A0A3M8D671</accession>
<dbReference type="PANTHER" id="PTHR22642:SF2">
    <property type="entry name" value="PROTEIN LONG AFTER FAR-RED 3"/>
    <property type="match status" value="1"/>
</dbReference>
<proteinExistence type="predicted"/>
<dbReference type="Gene3D" id="3.20.20.140">
    <property type="entry name" value="Metal-dependent hydrolases"/>
    <property type="match status" value="1"/>
</dbReference>
<name>A0A3M8D671_9BACL</name>
<evidence type="ECO:0000313" key="2">
    <source>
        <dbReference type="EMBL" id="RNB83333.1"/>
    </source>
</evidence>
<dbReference type="InterPro" id="IPR011059">
    <property type="entry name" value="Metal-dep_hydrolase_composite"/>
</dbReference>
<comment type="caution">
    <text evidence="2">The sequence shown here is derived from an EMBL/GenBank/DDBJ whole genome shotgun (WGS) entry which is preliminary data.</text>
</comment>
<sequence>MTIQTGQADYILSGNAVFTGLADRPSPASIAVVGNKIAAVGTHEEIRRWIGPATKQIDFGDRLIMPGFHDFHVHVMLGCLQEDTVQLLASSSAEQAAKMAADFAETRPGDPWVLGFGWYHSYWGNQQLPHRSILDQFIPDRPVFLLHAAGHLAWVNSKALELLNITRDTVDPPYGEIARDEDGEPTGILFENAIALAKQAFLLPEERRKRILETFLRSTAEMGITSLSDMLPLPAIELGDLESYDAFEKEGRLTTRIHFLIGLTGELERARRMRDAYRSEKVRFSGLKQFLDGIVTAHTALLVEPYADRPAYRGEAPFSREQLQNWVNEADREGFRIRFHAVGDGAVRLALDLFEEAGERNGNRDARHAIEHIEVIHPEDVGRFSQLGVLASIQPEHMGLVNRQHYLTRIGDERYGCTFPIQTLKQAGANLVFGTDYPIVSLNPMLEIYRAVTRTGGDGQPWNEAEQIPLADALRAYTAGGAYGVFREQELGTLEAGKLADIIVLDRNLFAVSEDEIAQAGVVLTMMDGQVVFEKTGETR</sequence>
<dbReference type="CDD" id="cd01300">
    <property type="entry name" value="YtcJ_like"/>
    <property type="match status" value="1"/>
</dbReference>
<dbReference type="PANTHER" id="PTHR22642">
    <property type="entry name" value="IMIDAZOLONEPROPIONASE"/>
    <property type="match status" value="1"/>
</dbReference>
<dbReference type="EMBL" id="RHHQ01000018">
    <property type="protein sequence ID" value="RNB83333.1"/>
    <property type="molecule type" value="Genomic_DNA"/>
</dbReference>
<keyword evidence="3" id="KW-1185">Reference proteome</keyword>
<dbReference type="OrthoDB" id="9802793at2"/>
<evidence type="ECO:0000259" key="1">
    <source>
        <dbReference type="Pfam" id="PF07969"/>
    </source>
</evidence>
<dbReference type="Pfam" id="PF07969">
    <property type="entry name" value="Amidohydro_3"/>
    <property type="match status" value="1"/>
</dbReference>
<dbReference type="InterPro" id="IPR033932">
    <property type="entry name" value="YtcJ-like"/>
</dbReference>
<dbReference type="Gene3D" id="2.30.40.10">
    <property type="entry name" value="Urease, subunit C, domain 1"/>
    <property type="match status" value="1"/>
</dbReference>
<organism evidence="2 3">
    <name type="scientific">Brevibacillus fluminis</name>
    <dbReference type="NCBI Taxonomy" id="511487"/>
    <lineage>
        <taxon>Bacteria</taxon>
        <taxon>Bacillati</taxon>
        <taxon>Bacillota</taxon>
        <taxon>Bacilli</taxon>
        <taxon>Bacillales</taxon>
        <taxon>Paenibacillaceae</taxon>
        <taxon>Brevibacillus</taxon>
    </lineage>
</organism>
<gene>
    <name evidence="2" type="ORF">EDM56_21945</name>
</gene>
<reference evidence="2 3" key="1">
    <citation type="submission" date="2018-10" db="EMBL/GenBank/DDBJ databases">
        <title>Phylogenomics of Brevibacillus.</title>
        <authorList>
            <person name="Dunlap C."/>
        </authorList>
    </citation>
    <scope>NUCLEOTIDE SEQUENCE [LARGE SCALE GENOMIC DNA]</scope>
    <source>
        <strain evidence="2 3">JCM 15716</strain>
    </source>
</reference>
<dbReference type="InterPro" id="IPR013108">
    <property type="entry name" value="Amidohydro_3"/>
</dbReference>
<dbReference type="AlphaFoldDB" id="A0A3M8D671"/>